<feature type="region of interest" description="Disordered" evidence="1">
    <location>
        <begin position="1012"/>
        <end position="1033"/>
    </location>
</feature>
<dbReference type="InterPro" id="IPR016024">
    <property type="entry name" value="ARM-type_fold"/>
</dbReference>
<feature type="compositionally biased region" description="Basic and acidic residues" evidence="1">
    <location>
        <begin position="2412"/>
        <end position="2421"/>
    </location>
</feature>
<evidence type="ECO:0000313" key="5">
    <source>
        <dbReference type="EMBL" id="KIV99219.1"/>
    </source>
</evidence>
<feature type="compositionally biased region" description="Polar residues" evidence="1">
    <location>
        <begin position="2320"/>
        <end position="2330"/>
    </location>
</feature>
<dbReference type="InterPro" id="IPR029473">
    <property type="entry name" value="MOR2-PAG1_mid"/>
</dbReference>
<dbReference type="OrthoDB" id="6287725at2759"/>
<feature type="domain" description="Cell morphogenesis protein C-terminal" evidence="3">
    <location>
        <begin position="1822"/>
        <end position="2070"/>
    </location>
</feature>
<dbReference type="Pfam" id="PF14228">
    <property type="entry name" value="MOR2-PAG1_mid"/>
    <property type="match status" value="3"/>
</dbReference>
<dbReference type="FunCoup" id="A0A0D1ZYQ5">
    <property type="interactions" value="637"/>
</dbReference>
<gene>
    <name evidence="5" type="ORF">PV09_09083</name>
</gene>
<feature type="compositionally biased region" description="Polar residues" evidence="1">
    <location>
        <begin position="1012"/>
        <end position="1022"/>
    </location>
</feature>
<proteinExistence type="predicted"/>
<dbReference type="InterPro" id="IPR039867">
    <property type="entry name" value="Furry/Tao3/Mor2"/>
</dbReference>
<feature type="domain" description="Cell morphogenesis central region" evidence="4">
    <location>
        <begin position="1304"/>
        <end position="1533"/>
    </location>
</feature>
<dbReference type="InterPro" id="IPR025614">
    <property type="entry name" value="Cell_morpho_N"/>
</dbReference>
<feature type="region of interest" description="Disordered" evidence="1">
    <location>
        <begin position="2397"/>
        <end position="2421"/>
    </location>
</feature>
<name>A0A0D1ZYQ5_9PEZI</name>
<dbReference type="Pfam" id="PF14225">
    <property type="entry name" value="MOR2-PAG1_C"/>
    <property type="match status" value="1"/>
</dbReference>
<dbReference type="PANTHER" id="PTHR12295:SF30">
    <property type="entry name" value="PROTEIN FURRY"/>
    <property type="match status" value="1"/>
</dbReference>
<evidence type="ECO:0000259" key="2">
    <source>
        <dbReference type="Pfam" id="PF14222"/>
    </source>
</evidence>
<feature type="domain" description="Cell morphogenesis central region" evidence="4">
    <location>
        <begin position="820"/>
        <end position="1298"/>
    </location>
</feature>
<feature type="region of interest" description="Disordered" evidence="1">
    <location>
        <begin position="579"/>
        <end position="602"/>
    </location>
</feature>
<feature type="domain" description="Cell morphogenesis central region" evidence="4">
    <location>
        <begin position="1604"/>
        <end position="1774"/>
    </location>
</feature>
<feature type="region of interest" description="Disordered" evidence="1">
    <location>
        <begin position="30"/>
        <end position="89"/>
    </location>
</feature>
<evidence type="ECO:0000313" key="6">
    <source>
        <dbReference type="Proteomes" id="UP000053259"/>
    </source>
</evidence>
<dbReference type="Proteomes" id="UP000053259">
    <property type="component" value="Unassembled WGS sequence"/>
</dbReference>
<feature type="region of interest" description="Disordered" evidence="1">
    <location>
        <begin position="2303"/>
        <end position="2330"/>
    </location>
</feature>
<accession>A0A0D1ZYQ5</accession>
<organism evidence="5 6">
    <name type="scientific">Verruconis gallopava</name>
    <dbReference type="NCBI Taxonomy" id="253628"/>
    <lineage>
        <taxon>Eukaryota</taxon>
        <taxon>Fungi</taxon>
        <taxon>Dikarya</taxon>
        <taxon>Ascomycota</taxon>
        <taxon>Pezizomycotina</taxon>
        <taxon>Dothideomycetes</taxon>
        <taxon>Pleosporomycetidae</taxon>
        <taxon>Venturiales</taxon>
        <taxon>Sympoventuriaceae</taxon>
        <taxon>Verruconis</taxon>
    </lineage>
</organism>
<dbReference type="InterPro" id="IPR025481">
    <property type="entry name" value="Cell_Morphogen_C"/>
</dbReference>
<dbReference type="GeneID" id="27317056"/>
<dbReference type="RefSeq" id="XP_016209089.1">
    <property type="nucleotide sequence ID" value="XM_016363075.1"/>
</dbReference>
<evidence type="ECO:0000256" key="1">
    <source>
        <dbReference type="SAM" id="MobiDB-lite"/>
    </source>
</evidence>
<dbReference type="GO" id="GO:0030427">
    <property type="term" value="C:site of polarized growth"/>
    <property type="evidence" value="ECO:0007669"/>
    <property type="project" value="TreeGrafter"/>
</dbReference>
<sequence length="2421" mass="270657">MTSDSSIGVGVTTPTSANAVVMQSNGYGAMAPPPVSQKGHSPCPSFGQEPAMQSGTANYRRPERMHSSGRTSRSHNHTRSQSRSAHPQAPAQVMVSEYALHHLFNAFIGTAEQKINLCLSDARAIEPRVETICGPGVDPAFDQLVSALGHIARQKPKPLIDSLMLWRKQKSEAANAARDERAQALKMLSTTNAAGAEANVALHRKCQELERRSTISIYLLCRVLLEIFSVCTLADVGPDMSDRLQDIIYKQLSRALPDELESSPFRQSNWVIFGQLLGSMSEIDFANVTARFLQDLESMQIATAKEPEGRAVLVIRGMRWLRVKSQPDVAWNQSCEFMINLAKMSVSASGQPVKYAFNNLFRELLLPLAATATSELNTPRWRGFIEIIKPRLQHALTKPKNWSNAFPALVAVVCASPHEIFVQSWMSLIMPLQSKLKERSTRPSALRGICRLVWTYLYRIADTQSVALRNLQEITRLVFIPGRKSYISTEPAVAEPLIQLVRIIGYKYQKFCFENILFPALMSSELYASGKEPRMIDLEPEKVVIGIRSFLAIMTDLEKGQPPPFPKSFDSDPSLEPFQVSSMPLSPRSVDPTSTTSELSKEERLSRPVMVSGFDSVTKESYNKFCKILAEITLLCDKHFGGQAELDGRFATPTPKTPMAEAFSFTRREEHATPAEVRQTYYDLLHVAVQALPRCLSPHISFKSLINLLCTGTAHVQGNIAASSAQSLKAIARQSFAQQVTVGFARFIFNFDDRYSTMSDGGMLGPDHIESTLRLYIELLEIWIEEIKQKTKRVAPAEGGDETGATHRGAQLDLAGVSAHVDEVESHGLFFLCSPACRVRTFAISVLRLVTEFDTALGKTNERIIHIIEKTPEMVVAVNDEKLSVAERSRLQRGMRASNLQTTLIELCGSDVPHDAALWLNIIFPNIIRLAFETCPFAVTLTRESVCSRISQMMMTISRLGEVPQGNPYSMLDLMDRQGSSRFAITAPDLVVEQWKLYLIFACSTLTNKGPYHTASQSQSSTHVRKGSKSSQPGVDKVLTANELFAKVIPFLCVTNQKIREAVVVGLGSINHSLYKTLLECLQPAVVNGNEEAKIRMHQRSMSNPRRNRRSDLMRTEVAHVYKMTSRFLHSAEAYKDEWILNNLVNYTKDIRLFLSDAEISNEWEYNKLRTHFCGLMEELYQGIIKTADPLRWMPFQSRKAAFSLMEDWCGYSPNEEVIRQRERRSMLDRDNGYGNTRFLDASMEIEKRNLKVAALNALATLCAGPVNFTAPGGVQMSFDVGRMVSWIDTIFSTPSDKTHAAGRRALKNLIIYNQEFPYFLNRAIEMCYCAKSPKALESYFKVVTDVLMERSDFAPAFWKILCAGLYTLGNENNQLRVKSVRLLRLLEERQNKNSKLQDLDISISDKTIAVYKRAQFETSQRLAQQHPELAFHVFSEFSRFFKDLQPDHQRNIVAAMLPWIQAIELQIDPNGGPTAASYMLLVNLFEITVKCGNALHNEIQALWQALSNGPHAGNVQLVLDFIITLCLDRKEQNFVDYAKQIVVYLAGTPAGSKVVEFLQLQITPKAMVLEKDKVYSQAPPPDAAGFPYLADLGVVLPAGTKQQGFSPGQLCLILLVDLMVAPMKLSKEAVPLLLHVIFILWDHYIPLVQDQAREMLVHLMHELVISQIDDGPETAPTKRSIENFIDLVRGEDAKVVWAYEDYNGKKEDDSDIRLPPAMNFVATEVINIFSMTYPSIREDCSKMALKWASICPVHHLACRSFQVFRTILGSLEQVMLADMLARLSNTIADDSAEVQTFSLEILTTMKKIIDALAPADLIQYPQLFWTTCACLDTIHEREFLEALAMLERFIDKVDLSDEVVIERLSETFPVDKWSGHFDGVQVLLYKGVRSSVCLEKSLKVLEKLVALPSTAVVGDDSRFLYTLLANLPRFLRLFETMVKDPATLTSASTLAHVASGLGYDNLADPLDKFTRLLYANDDEFLQDLIPALKTVYFPAQEYQILVFLFSLLTNKLPWFKIKTMHLLCVIIPHINMRNPEITNQGSDLLSPLLRLLQTEFCPQALAVMDELMMTMTATPLDNKHLRMSMAGANTSRAQRKEFENVKSLYGIPEDSGWSIPMPAAHAKMTRENVHAVFYTCATPEVSGAKDDETPTIELVSEDYPFPEWRTATMMSDDTRQVTITTTGDLVDKLDQLDDFFNDEDDDDTSEIHDTFRESTYEQQTLPILHRSLKRNASVSSFQTGFGDPYGSAINRIGTSGSAGGSGSGDVRISPSREAMIMTPTAFGGFAAPPSQLGTRPILHSRSVTSPTAVPPHSAGLGSSGTQSAGMSTSRSTLITDDGTLVDEPWEDEEFSPSLGHPESFPIETTLRPSVGGRFRSMTRRLTGGSGDQKVREQIRRDLQKSPQVPRVPDIYVKDPKSSEL</sequence>
<evidence type="ECO:0000259" key="3">
    <source>
        <dbReference type="Pfam" id="PF14225"/>
    </source>
</evidence>
<dbReference type="SUPFAM" id="SSF48371">
    <property type="entry name" value="ARM repeat"/>
    <property type="match status" value="1"/>
</dbReference>
<dbReference type="STRING" id="253628.A0A0D1ZYQ5"/>
<dbReference type="VEuPathDB" id="FungiDB:PV09_09083"/>
<protein>
    <recommendedName>
        <fullName evidence="7">Cell morphogenesis protein N-terminal domain-containing protein</fullName>
    </recommendedName>
</protein>
<evidence type="ECO:0000259" key="4">
    <source>
        <dbReference type="Pfam" id="PF14228"/>
    </source>
</evidence>
<dbReference type="GO" id="GO:0000902">
    <property type="term" value="P:cell morphogenesis"/>
    <property type="evidence" value="ECO:0007669"/>
    <property type="project" value="InterPro"/>
</dbReference>
<dbReference type="Pfam" id="PF14222">
    <property type="entry name" value="MOR2-PAG1_N"/>
    <property type="match status" value="1"/>
</dbReference>
<evidence type="ECO:0008006" key="7">
    <source>
        <dbReference type="Google" id="ProtNLM"/>
    </source>
</evidence>
<feature type="domain" description="Cell morphogenesis protein N-terminal" evidence="2">
    <location>
        <begin position="210"/>
        <end position="784"/>
    </location>
</feature>
<dbReference type="PANTHER" id="PTHR12295">
    <property type="entry name" value="FURRY-RELATED"/>
    <property type="match status" value="1"/>
</dbReference>
<dbReference type="InParanoid" id="A0A0D1ZYQ5"/>
<keyword evidence="6" id="KW-1185">Reference proteome</keyword>
<dbReference type="GO" id="GO:0005938">
    <property type="term" value="C:cell cortex"/>
    <property type="evidence" value="ECO:0007669"/>
    <property type="project" value="TreeGrafter"/>
</dbReference>
<dbReference type="HOGENOM" id="CLU_000325_1_0_1"/>
<reference evidence="5 6" key="1">
    <citation type="submission" date="2015-01" db="EMBL/GenBank/DDBJ databases">
        <title>The Genome Sequence of Ochroconis gallopava CBS43764.</title>
        <authorList>
            <consortium name="The Broad Institute Genomics Platform"/>
            <person name="Cuomo C."/>
            <person name="de Hoog S."/>
            <person name="Gorbushina A."/>
            <person name="Stielow B."/>
            <person name="Teixiera M."/>
            <person name="Abouelleil A."/>
            <person name="Chapman S.B."/>
            <person name="Priest M."/>
            <person name="Young S.K."/>
            <person name="Wortman J."/>
            <person name="Nusbaum C."/>
            <person name="Birren B."/>
        </authorList>
    </citation>
    <scope>NUCLEOTIDE SEQUENCE [LARGE SCALE GENOMIC DNA]</scope>
    <source>
        <strain evidence="5 6">CBS 43764</strain>
    </source>
</reference>
<dbReference type="EMBL" id="KN847581">
    <property type="protein sequence ID" value="KIV99219.1"/>
    <property type="molecule type" value="Genomic_DNA"/>
</dbReference>